<keyword evidence="5" id="KW-0378">Hydrolase</keyword>
<dbReference type="OrthoDB" id="10060824at2759"/>
<feature type="domain" description="Calponin-homology (CH)" evidence="13">
    <location>
        <begin position="1883"/>
        <end position="1992"/>
    </location>
</feature>
<evidence type="ECO:0000256" key="5">
    <source>
        <dbReference type="ARBA" id="ARBA00022801"/>
    </source>
</evidence>
<dbReference type="InterPro" id="IPR058952">
    <property type="entry name" value="Ig_CFAP47"/>
</dbReference>
<feature type="active site" description="Proton donor" evidence="9">
    <location>
        <position position="3259"/>
    </location>
</feature>
<feature type="site" description="Important for catalytic activity, responsible for pKa modulation of the active site Glu and correct orientation of both the proton donor and substrate" evidence="10">
    <location>
        <position position="3196"/>
    </location>
</feature>
<reference evidence="14 15" key="1">
    <citation type="journal article" date="2018" name="Genome Biol. Evol.">
        <title>Multiple Roots of Fruiting Body Formation in Amoebozoa.</title>
        <authorList>
            <person name="Hillmann F."/>
            <person name="Forbes G."/>
            <person name="Novohradska S."/>
            <person name="Ferling I."/>
            <person name="Riege K."/>
            <person name="Groth M."/>
            <person name="Westermann M."/>
            <person name="Marz M."/>
            <person name="Spaller T."/>
            <person name="Winckler T."/>
            <person name="Schaap P."/>
            <person name="Glockner G."/>
        </authorList>
    </citation>
    <scope>NUCLEOTIDE SEQUENCE [LARGE SCALE GENOMIC DNA]</scope>
    <source>
        <strain evidence="14 15">Jena</strain>
    </source>
</reference>
<sequence length="3396" mass="381140">MPLLFWESQKRYYSSPWLSAATFYTLLAIGACFVSPFIITYYSGGLWLKFTEEFEQPFINFRYEMLMKAYSSQDTLFWSTSPTINQYAAEQLRTPSVTVANRDYNFDGKIDEIELRIQIPLDSSETINGFDVLLFFNYSLTTSLHLNMTGAVHLRLESSTPSSAFTNSGKLQMNQIQQIYVPGQRLTYNYPVYNFTNTTANNAVAAFDFAGLLRSYHLRNETLYLQEEYRMTDPVLGTIAAGDSSYTIRSYMKVQPNRILQRPSAVQTVKMAWVQYLSILILFYIGGMLLSHFLFTQQIIQADVSTESHLLAPNNVSHPRDRYKLKKFSSFSGREEHSSYMTSRKRGDSSSPTATKDRPPEDKKASHISVTPSVINISNVVLGKTYEVVVTIRNLAVDLKPIRVTLPSSDQGFSLRGVQGTEFYAAYGLDKKVTLEYIPQQEKECTTRIIVKSDVGSVEIPVYVTLPAAEFHFGQNEISFGNLVLNQSLSKTVTVHNKGQKGGEFSIAYDTSVPLQITPARGYLDAKGGAKSSVQITIRLDASVAGLFKSTATLEANGQSSSLDIMATVVSQSLELMLPDGRRLDTIHFGSIYFGQERSFSAVLVNNGPHPSSFRTLIDSKTEDEELLMNWSEMIVEPSEGTIDPMSRTELVFRFTPVDIDPQLLPLLKNMRIPKSLLNPQREYSRIAFIAIVETGQSIEIPLTARAIKTVYDVSANNLNFGDTFVNSSSELTFTLTNRCEELPINYHVQKVAHFKTVPSNGKLLPLQSQEISVVFAPKQMGVFRHIIELNICNGISIAPLHLKGNASFKPGSGDTATLKLPPIKTPESPSRSTWKRAGEVMISLQPDTEAVDSFQRRKENGNQYTQFIRASHAARVARKLQERAEETIQDVDMDMQPGAGLLTPRLQLPKVVDSYFGNYKNMVDRLKLRKKARETTSEDVLIKKKFKSKPTTQLEMRECKAKLSRADLFQNVTAGNKMFDFGTVCVYSQNTKSFNITNNMKQSLLVALVVEHEELKKSSPSAQVIPPGATAGFDVVLCSTTPQSFYNTISYTINGQHTYIITITADVSPINLDLSKEQINFRFSPDSLSSFASEMLTLTNPFNQVAEFKCANGPNFVIEPSEGIVKPHSSLDMEVKFLPDSKMKYEETILIKVNGGPDKAIRCFSKLGKVDVVCSHKVVDFEIVAVGLSKTQMISLMNTSSCDAFVHAESTVPELSVSPKQACIRAGASLEMELKLKPTKRFFYEIELNILVPGGKSLKIRVKARADVPNVIVEEESFDYGNVYVGATSRLPLTLSNTSIIPAMVICDLSAHSEFFVVIANQQDGDISTKSTRLTADVQKNSKGPKSHRLSQRSIVAESLFEEKPQPGSITMTDSICRITVDAGKSLHLDLVYKPNQTVRHQFALPMFISGIAANIVGKEVTAQSDVPPLTLTEMVVQFGPKVVLKEGFKTQPYHNTTTLTNDSNQDLVWEIGSDHPLIESGIFQIEPRKGTLEPRQCASVRVSFYPREREIYQATVPIHLDNKRERVLFEFEVRGEGIYPMITFDTREVVLPIVPLNVTSEVTFRIVNQGYERLDFDYKLPVDKNLIPIEIEFPEGTTLTSSNRSVPAIVRFRAVEQPLSFTSKIDFFDNGGQKFSVLVSGASDNSLLTCFQYIQSTSESHEFKLRKGKGVLYEERDEPTRLDGGDRNGVDPMQWIQKKDDVEKFKPADFVSENLLKTLSSWLNGNALKNSVQNFPGEIIEGRGGTLFDLAETLSGRKIPFSSERVVKSSENSLVNLTVQRYEIFLNFLRSLGGLFGALKPEFLLSWEEFHRYRNLSPENKMSFEGGYPKLSALAWSTIVFQMIKLFYLNRVTIKSFKGTPGIQGNITKQDLALYKGNVYGTSEQVLLKWVNIHARRMNPNSPRVVNFDRDFRDGLIFSSLLLSHCPQIKRLTSMYQFCSLPEHFEHNASHIVNAVKDLGLDYPITPKDILSPNPVVMLLFVWYLFMHLPQFIPKSTIEFKGTLLEKLVKELELSNPTAAPVSYTVSVEGSNDFSIPEHSIHLEPKDTKFFPVHFLSKLSRPSEGRLIFHARRKGQTSFILTFNLRGTIDQQKPTKVVELECKLYDHFEFPVEIRNPLQLAGKFKISLQQETRPTPIKDGKGERSTKIPKELPDSFVCLYDQLTLSATDKAVITLQLVPFVLGTHVARIILVDDKVGEFMYLVEVKVILPTRLDTIQISCEERTSADRTITIPHNYHYTAALQHIQKLMTDMEGRREQLRKILAILPAEMPSKFRVEYSSPFYSGPVEVQTSKDKMDTLKLGVNFHPKESGYYNCRLLMTSLYDVRVVEVEGTSTAKSTVQSLDFVVAARQSITQHVPIRNNTNKDWTFKVTLQAKGFSGPMEFVAAAGQVSNYPLVFKPQYKGSFSGVLTMSNFPTGEFVYNLKGVGEDPLPEDHIVIECQAKSRSIVKLPIKNPGNINIDYRVESDVPYVSGPNSIKMAPLEPSKFYELVVLPQCSGRFQGVVKFSASEENFIFFTVEVQASPPPPEQKLEISSIVRSAVAAEISIRNPLDEAVEFEVTMEGDGLFGEPTVLLGAKENGIYQLIYYPIVRGDQEGSVMFFSESVGEFWYKLRLMAESGPPTVVEPFECSLGSSQQKVITLNNPTNDQVALTTSNTTPGLFTIHPEQVSLSPFSSTEIRVTYSPAALDRLDTSTLTFSHADIGEWVYSLSGRGTEPTDDMDVTYVHTSPGDTVSGTITFSNPFGEAKDFWVRMTERMGSFFYDSPPILSLDGFESIEIPFGFSPDDVDAHHSAIMEVITEKGHGDHDPDDDDHDVDSHMLTWRYPIVGCSRIRSDRTINVSGTARTKQVQSVELLLTNYSVFADLREELWTVDLEFSQSQSRFACSRALQAHLTNISVSGGAVIASVDITFAPLKTLREDAELVLKKNNGSSWVFPVDIESTPWTQPDDTLVIESHHRRPSGIAFRLPSQFDYAAEFHAYISESKTLNELSVEPTKGNLKPVGEEGEGALIRLKFVPTSKTAPKSVAKLMIESEEMEWSFDVRYNYFRTEAKMKTILCLILLSSVTAFYNPVYPKRFADPWVYKLGKWYYLTASTGLNNITILRSKDFSNYNELSQNDQKVVWKAPPAIQGALWAPEMHLIQGSLYIYFSGTNGTMDNAAHRMYVLKAATLDPFGEWNLIGKISTPDDNWAIDGTVWQRWNGRYTIEIRSFLISTIEATSSGQAEMKSPIELKGERVLLHSPTQPWMRSNGQGVNEGPEILINGDFRFLIYSAAGSWGPDYCLGMMELMGDDPLDPTHWWSKDDAPVFRSGNGVYGPGHCSFTQDDAGRNYIFYHATTKITDSWPQRRTRVEPFHFGSKGWPVFPNPPSNFTQKIKNPKINRSVRLSSERLLE</sequence>
<evidence type="ECO:0000256" key="1">
    <source>
        <dbReference type="ARBA" id="ARBA00004138"/>
    </source>
</evidence>
<gene>
    <name evidence="14" type="ORF">PROFUN_00934</name>
</gene>
<keyword evidence="7" id="KW-0966">Cell projection</keyword>
<dbReference type="InterPro" id="IPR054089">
    <property type="entry name" value="Cep192-like_D3"/>
</dbReference>
<dbReference type="STRING" id="1890364.A0A2P6N496"/>
<dbReference type="SUPFAM" id="SSF49354">
    <property type="entry name" value="PapD-like"/>
    <property type="match status" value="2"/>
</dbReference>
<keyword evidence="15" id="KW-1185">Reference proteome</keyword>
<dbReference type="InterPro" id="IPR013783">
    <property type="entry name" value="Ig-like_fold"/>
</dbReference>
<dbReference type="GO" id="GO:0004553">
    <property type="term" value="F:hydrolase activity, hydrolyzing O-glycosyl compounds"/>
    <property type="evidence" value="ECO:0007669"/>
    <property type="project" value="InterPro"/>
</dbReference>
<keyword evidence="12" id="KW-1133">Transmembrane helix</keyword>
<evidence type="ECO:0000256" key="4">
    <source>
        <dbReference type="ARBA" id="ARBA00022490"/>
    </source>
</evidence>
<dbReference type="Gene3D" id="1.10.418.10">
    <property type="entry name" value="Calponin-like domain"/>
    <property type="match status" value="1"/>
</dbReference>
<dbReference type="GO" id="GO:0005929">
    <property type="term" value="C:cilium"/>
    <property type="evidence" value="ECO:0007669"/>
    <property type="project" value="TreeGrafter"/>
</dbReference>
<dbReference type="InterPro" id="IPR056343">
    <property type="entry name" value="CFAP47_dom"/>
</dbReference>
<dbReference type="PANTHER" id="PTHR45912:SF3">
    <property type="entry name" value="CILIA- AND FLAGELLA-ASSOCIATED PROTEIN 47"/>
    <property type="match status" value="1"/>
</dbReference>
<evidence type="ECO:0000256" key="7">
    <source>
        <dbReference type="ARBA" id="ARBA00023273"/>
    </source>
</evidence>
<comment type="caution">
    <text evidence="14">The sequence shown here is derived from an EMBL/GenBank/DDBJ whole genome shotgun (WGS) entry which is preliminary data.</text>
</comment>
<feature type="transmembrane region" description="Helical" evidence="12">
    <location>
        <begin position="272"/>
        <end position="295"/>
    </location>
</feature>
<evidence type="ECO:0000256" key="9">
    <source>
        <dbReference type="PIRSR" id="PIRSR606710-1"/>
    </source>
</evidence>
<evidence type="ECO:0000313" key="15">
    <source>
        <dbReference type="Proteomes" id="UP000241769"/>
    </source>
</evidence>
<comment type="similarity">
    <text evidence="3">Belongs to the glycosyl hydrolase 43 family.</text>
</comment>
<dbReference type="SUPFAM" id="SSF47576">
    <property type="entry name" value="Calponin-homology domain, CH-domain"/>
    <property type="match status" value="1"/>
</dbReference>
<name>A0A2P6N496_9EUKA</name>
<dbReference type="InParanoid" id="A0A2P6N496"/>
<organism evidence="14 15">
    <name type="scientific">Planoprotostelium fungivorum</name>
    <dbReference type="NCBI Taxonomy" id="1890364"/>
    <lineage>
        <taxon>Eukaryota</taxon>
        <taxon>Amoebozoa</taxon>
        <taxon>Evosea</taxon>
        <taxon>Variosea</taxon>
        <taxon>Cavosteliida</taxon>
        <taxon>Cavosteliaceae</taxon>
        <taxon>Planoprotostelium</taxon>
    </lineage>
</organism>
<dbReference type="Pfam" id="PF26579">
    <property type="entry name" value="Ig_CFAP47"/>
    <property type="match status" value="1"/>
</dbReference>
<dbReference type="PANTHER" id="PTHR45912">
    <property type="entry name" value="CILIA- AND FLAGELLA-ASSOCIATED PROTEIN 47"/>
    <property type="match status" value="1"/>
</dbReference>
<dbReference type="Gene3D" id="2.115.10.20">
    <property type="entry name" value="Glycosyl hydrolase domain, family 43"/>
    <property type="match status" value="1"/>
</dbReference>
<feature type="compositionally biased region" description="Basic and acidic residues" evidence="11">
    <location>
        <begin position="355"/>
        <end position="365"/>
    </location>
</feature>
<keyword evidence="12" id="KW-0812">Transmembrane</keyword>
<keyword evidence="4" id="KW-0963">Cytoplasm</keyword>
<evidence type="ECO:0000256" key="12">
    <source>
        <dbReference type="SAM" id="Phobius"/>
    </source>
</evidence>
<dbReference type="Pfam" id="PF04616">
    <property type="entry name" value="Glyco_hydro_43"/>
    <property type="match status" value="1"/>
</dbReference>
<evidence type="ECO:0000313" key="14">
    <source>
        <dbReference type="EMBL" id="PRP78761.1"/>
    </source>
</evidence>
<dbReference type="Pfam" id="PF00307">
    <property type="entry name" value="CH"/>
    <property type="match status" value="1"/>
</dbReference>
<dbReference type="GO" id="GO:0060271">
    <property type="term" value="P:cilium assembly"/>
    <property type="evidence" value="ECO:0007669"/>
    <property type="project" value="TreeGrafter"/>
</dbReference>
<dbReference type="InterPro" id="IPR008962">
    <property type="entry name" value="PapD-like_sf"/>
</dbReference>
<dbReference type="NCBIfam" id="NF012200">
    <property type="entry name" value="choice_anch_D"/>
    <property type="match status" value="1"/>
</dbReference>
<dbReference type="PROSITE" id="PS50021">
    <property type="entry name" value="CH"/>
    <property type="match status" value="1"/>
</dbReference>
<feature type="region of interest" description="Disordered" evidence="11">
    <location>
        <begin position="335"/>
        <end position="367"/>
    </location>
</feature>
<dbReference type="Pfam" id="PF24529">
    <property type="entry name" value="CFAP47"/>
    <property type="match status" value="1"/>
</dbReference>
<evidence type="ECO:0000256" key="2">
    <source>
        <dbReference type="ARBA" id="ARBA00004496"/>
    </source>
</evidence>
<dbReference type="Pfam" id="PF10149">
    <property type="entry name" value="TM231"/>
    <property type="match status" value="1"/>
</dbReference>
<dbReference type="InterPro" id="IPR006710">
    <property type="entry name" value="Glyco_hydro_43"/>
</dbReference>
<evidence type="ECO:0000256" key="6">
    <source>
        <dbReference type="ARBA" id="ARBA00023069"/>
    </source>
</evidence>
<feature type="active site" description="Proton acceptor" evidence="9">
    <location>
        <position position="3082"/>
    </location>
</feature>
<dbReference type="Pfam" id="PF22544">
    <property type="entry name" value="HYDIN_VesB_CFA65-like_Ig"/>
    <property type="match status" value="1"/>
</dbReference>
<dbReference type="InterPro" id="IPR001715">
    <property type="entry name" value="CH_dom"/>
</dbReference>
<dbReference type="InterPro" id="IPR036872">
    <property type="entry name" value="CH_dom_sf"/>
</dbReference>
<dbReference type="CDD" id="cd18820">
    <property type="entry name" value="GH43_LbAraf43-like"/>
    <property type="match status" value="1"/>
</dbReference>
<comment type="subcellular location">
    <subcellularLocation>
        <location evidence="1">Cell projection</location>
        <location evidence="1">Cilium</location>
    </subcellularLocation>
    <subcellularLocation>
        <location evidence="2">Cytoplasm</location>
    </subcellularLocation>
</comment>
<dbReference type="Gene3D" id="2.60.40.10">
    <property type="entry name" value="Immunoglobulins"/>
    <property type="match status" value="9"/>
</dbReference>
<accession>A0A2P6N496</accession>
<proteinExistence type="inferred from homology"/>
<evidence type="ECO:0000256" key="11">
    <source>
        <dbReference type="SAM" id="MobiDB-lite"/>
    </source>
</evidence>
<dbReference type="GO" id="GO:0005975">
    <property type="term" value="P:carbohydrate metabolic process"/>
    <property type="evidence" value="ECO:0007669"/>
    <property type="project" value="InterPro"/>
</dbReference>
<keyword evidence="8" id="KW-0326">Glycosidase</keyword>
<evidence type="ECO:0000259" key="13">
    <source>
        <dbReference type="PROSITE" id="PS50021"/>
    </source>
</evidence>
<dbReference type="InterPro" id="IPR019306">
    <property type="entry name" value="TMEM231"/>
</dbReference>
<protein>
    <recommendedName>
        <fullName evidence="13">Calponin-homology (CH) domain-containing protein</fullName>
    </recommendedName>
</protein>
<dbReference type="Proteomes" id="UP000241769">
    <property type="component" value="Unassembled WGS sequence"/>
</dbReference>
<dbReference type="InterPro" id="IPR023296">
    <property type="entry name" value="Glyco_hydro_beta-prop_sf"/>
</dbReference>
<keyword evidence="12" id="KW-0472">Membrane</keyword>
<evidence type="ECO:0000256" key="3">
    <source>
        <dbReference type="ARBA" id="ARBA00009865"/>
    </source>
</evidence>
<feature type="transmembrane region" description="Helical" evidence="12">
    <location>
        <begin position="20"/>
        <end position="42"/>
    </location>
</feature>
<dbReference type="SMART" id="SM00033">
    <property type="entry name" value="CH"/>
    <property type="match status" value="1"/>
</dbReference>
<evidence type="ECO:0000256" key="10">
    <source>
        <dbReference type="PIRSR" id="PIRSR606710-2"/>
    </source>
</evidence>
<dbReference type="Pfam" id="PF22067">
    <property type="entry name" value="Cep192_D3"/>
    <property type="match status" value="1"/>
</dbReference>
<evidence type="ECO:0000256" key="8">
    <source>
        <dbReference type="ARBA" id="ARBA00023295"/>
    </source>
</evidence>
<dbReference type="GO" id="GO:0005737">
    <property type="term" value="C:cytoplasm"/>
    <property type="evidence" value="ECO:0007669"/>
    <property type="project" value="UniProtKB-SubCell"/>
</dbReference>
<dbReference type="EMBL" id="MDYQ01000207">
    <property type="protein sequence ID" value="PRP78761.1"/>
    <property type="molecule type" value="Genomic_DNA"/>
</dbReference>
<keyword evidence="6" id="KW-0969">Cilium</keyword>
<dbReference type="SUPFAM" id="SSF75005">
    <property type="entry name" value="Arabinanase/levansucrase/invertase"/>
    <property type="match status" value="1"/>
</dbReference>
<dbReference type="InterPro" id="IPR053879">
    <property type="entry name" value="HYDIN_VesB_CFA65-like_Ig"/>
</dbReference>
<dbReference type="CDD" id="cd21218">
    <property type="entry name" value="CH_PLS_FIM_rpt2"/>
    <property type="match status" value="1"/>
</dbReference>